<keyword evidence="2" id="KW-0472">Membrane</keyword>
<evidence type="ECO:0000256" key="2">
    <source>
        <dbReference type="SAM" id="Phobius"/>
    </source>
</evidence>
<sequence length="470" mass="53069">MMTATTAFIRGETAAASKKKVHTPWKSQDQSKRHTFERRSDFQNQPKDRRGRGENESKKGDIELRSRQRDYVPTLTANKGKEGHVVIEAGKLVGTCGSLRSTQTEAEPRWRWRYVMSTCSSRKIKNQMSIRHDGSGTIDYEHRLNIRERYHPVDRKGQVPRARQAFQGEISLALPIFVPLLDCIGEPGEWPLFFYRTVGISVSDSVVVARYSDLWHSRHCSDGLHQRIISMFSLQEGYALVHNSVRALVDTVPPIVISWSRIVRIVTIPTISLGTISLPWSVFGTAWISLIPGLLMIPFAESLPALTFLHICLLSCTHSSVDVSFIICGYRRTSLLLLFFLPGVTMGGGCQMLRSGGVQFGLVLVDSSKVCENFLFGSGLGFSPYESRGGSHHFLHSLWDVLVEAFCQFRVIDPPSVESRVSHEWGAPSWYPVFNFESLHEILNGLPIPLLNVVNFYWIFHILLLLHEVC</sequence>
<proteinExistence type="predicted"/>
<feature type="transmembrane region" description="Helical" evidence="2">
    <location>
        <begin position="335"/>
        <end position="354"/>
    </location>
</feature>
<feature type="transmembrane region" description="Helical" evidence="2">
    <location>
        <begin position="446"/>
        <end position="466"/>
    </location>
</feature>
<evidence type="ECO:0000256" key="1">
    <source>
        <dbReference type="SAM" id="MobiDB-lite"/>
    </source>
</evidence>
<accession>A0ABQ5D6P8</accession>
<evidence type="ECO:0000313" key="4">
    <source>
        <dbReference type="Proteomes" id="UP001151760"/>
    </source>
</evidence>
<feature type="transmembrane region" description="Helical" evidence="2">
    <location>
        <begin position="280"/>
        <end position="300"/>
    </location>
</feature>
<keyword evidence="2" id="KW-0812">Transmembrane</keyword>
<keyword evidence="4" id="KW-1185">Reference proteome</keyword>
<dbReference type="EMBL" id="BQNB010014921">
    <property type="protein sequence ID" value="GJT33958.1"/>
    <property type="molecule type" value="Genomic_DNA"/>
</dbReference>
<evidence type="ECO:0000313" key="3">
    <source>
        <dbReference type="EMBL" id="GJT33958.1"/>
    </source>
</evidence>
<reference evidence="3" key="1">
    <citation type="journal article" date="2022" name="Int. J. Mol. Sci.">
        <title>Draft Genome of Tanacetum Coccineum: Genomic Comparison of Closely Related Tanacetum-Family Plants.</title>
        <authorList>
            <person name="Yamashiro T."/>
            <person name="Shiraishi A."/>
            <person name="Nakayama K."/>
            <person name="Satake H."/>
        </authorList>
    </citation>
    <scope>NUCLEOTIDE SEQUENCE</scope>
</reference>
<feature type="region of interest" description="Disordered" evidence="1">
    <location>
        <begin position="1"/>
        <end position="69"/>
    </location>
</feature>
<protein>
    <submittedName>
        <fullName evidence="3">Uncharacterized protein</fullName>
    </submittedName>
</protein>
<name>A0ABQ5D6P8_9ASTR</name>
<feature type="compositionally biased region" description="Basic and acidic residues" evidence="1">
    <location>
        <begin position="29"/>
        <end position="69"/>
    </location>
</feature>
<organism evidence="3 4">
    <name type="scientific">Tanacetum coccineum</name>
    <dbReference type="NCBI Taxonomy" id="301880"/>
    <lineage>
        <taxon>Eukaryota</taxon>
        <taxon>Viridiplantae</taxon>
        <taxon>Streptophyta</taxon>
        <taxon>Embryophyta</taxon>
        <taxon>Tracheophyta</taxon>
        <taxon>Spermatophyta</taxon>
        <taxon>Magnoliopsida</taxon>
        <taxon>eudicotyledons</taxon>
        <taxon>Gunneridae</taxon>
        <taxon>Pentapetalae</taxon>
        <taxon>asterids</taxon>
        <taxon>campanulids</taxon>
        <taxon>Asterales</taxon>
        <taxon>Asteraceae</taxon>
        <taxon>Asteroideae</taxon>
        <taxon>Anthemideae</taxon>
        <taxon>Anthemidinae</taxon>
        <taxon>Tanacetum</taxon>
    </lineage>
</organism>
<dbReference type="Proteomes" id="UP001151760">
    <property type="component" value="Unassembled WGS sequence"/>
</dbReference>
<feature type="transmembrane region" description="Helical" evidence="2">
    <location>
        <begin position="306"/>
        <end position="328"/>
    </location>
</feature>
<comment type="caution">
    <text evidence="3">The sequence shown here is derived from an EMBL/GenBank/DDBJ whole genome shotgun (WGS) entry which is preliminary data.</text>
</comment>
<keyword evidence="2" id="KW-1133">Transmembrane helix</keyword>
<gene>
    <name evidence="3" type="ORF">Tco_0924377</name>
</gene>
<reference evidence="3" key="2">
    <citation type="submission" date="2022-01" db="EMBL/GenBank/DDBJ databases">
        <authorList>
            <person name="Yamashiro T."/>
            <person name="Shiraishi A."/>
            <person name="Satake H."/>
            <person name="Nakayama K."/>
        </authorList>
    </citation>
    <scope>NUCLEOTIDE SEQUENCE</scope>
</reference>